<dbReference type="GO" id="GO:0009247">
    <property type="term" value="P:glycolipid biosynthetic process"/>
    <property type="evidence" value="ECO:0007669"/>
    <property type="project" value="TreeGrafter"/>
</dbReference>
<dbReference type="OrthoDB" id="9810303at2"/>
<name>A0A5B9Q5A4_9BACT</name>
<dbReference type="FunFam" id="3.90.550.10:FF:000122">
    <property type="entry name" value="Dolichol-phosphate mannosyltransferase subunit 1"/>
    <property type="match status" value="1"/>
</dbReference>
<comment type="similarity">
    <text evidence="1">Belongs to the glycosyltransferase 2 family.</text>
</comment>
<dbReference type="InterPro" id="IPR029044">
    <property type="entry name" value="Nucleotide-diphossugar_trans"/>
</dbReference>
<dbReference type="SUPFAM" id="SSF53448">
    <property type="entry name" value="Nucleotide-diphospho-sugar transferases"/>
    <property type="match status" value="1"/>
</dbReference>
<dbReference type="EC" id="2.4.1.54" evidence="5"/>
<dbReference type="CDD" id="cd06442">
    <property type="entry name" value="DPM1_like"/>
    <property type="match status" value="1"/>
</dbReference>
<dbReference type="Gene3D" id="3.90.550.10">
    <property type="entry name" value="Spore Coat Polysaccharide Biosynthesis Protein SpsA, Chain A"/>
    <property type="match status" value="1"/>
</dbReference>
<sequence length="234" mass="26042">MLLVGLATYNELDNLPHLVARIHTELPAADVLVVDDNSPDGTGAWCQEFSHDNHWFTCIVREGKQGLGSALSLLMQTAVERGASHLITMDADWSHPPERLTELVAAAESSDVVIGSRYCDGGSIEGWPWHRRMMSHTVNSLSRVILGIPIGDFSGNYRVYNCQLLAKVPWLELQSAGYAFIEEVLWHLKRLGATFTEVPITFVDRKLGKSKISSREMVGALKMLSSLAWRRLRG</sequence>
<proteinExistence type="inferred from homology"/>
<dbReference type="PANTHER" id="PTHR43398">
    <property type="entry name" value="DOLICHOL-PHOSPHATE MANNOSYLTRANSFERASE SUBUNIT 1"/>
    <property type="match status" value="1"/>
</dbReference>
<keyword evidence="3 5" id="KW-0808">Transferase</keyword>
<dbReference type="Proteomes" id="UP000323917">
    <property type="component" value="Chromosome"/>
</dbReference>
<dbReference type="InterPro" id="IPR001173">
    <property type="entry name" value="Glyco_trans_2-like"/>
</dbReference>
<dbReference type="EMBL" id="CP042913">
    <property type="protein sequence ID" value="QEG34234.1"/>
    <property type="molecule type" value="Genomic_DNA"/>
</dbReference>
<dbReference type="GO" id="GO:0047267">
    <property type="term" value="F:undecaprenyl-phosphate mannosyltransferase activity"/>
    <property type="evidence" value="ECO:0007669"/>
    <property type="project" value="UniProtKB-EC"/>
</dbReference>
<feature type="domain" description="Glycosyltransferase 2-like" evidence="4">
    <location>
        <begin position="6"/>
        <end position="166"/>
    </location>
</feature>
<organism evidence="5 6">
    <name type="scientific">Bythopirellula goksoeyrii</name>
    <dbReference type="NCBI Taxonomy" id="1400387"/>
    <lineage>
        <taxon>Bacteria</taxon>
        <taxon>Pseudomonadati</taxon>
        <taxon>Planctomycetota</taxon>
        <taxon>Planctomycetia</taxon>
        <taxon>Pirellulales</taxon>
        <taxon>Lacipirellulaceae</taxon>
        <taxon>Bythopirellula</taxon>
    </lineage>
</organism>
<keyword evidence="2 5" id="KW-0328">Glycosyltransferase</keyword>
<dbReference type="RefSeq" id="WP_148072911.1">
    <property type="nucleotide sequence ID" value="NZ_CP042913.1"/>
</dbReference>
<reference evidence="5 6" key="1">
    <citation type="submission" date="2019-08" db="EMBL/GenBank/DDBJ databases">
        <title>Deep-cultivation of Planctomycetes and their phenomic and genomic characterization uncovers novel biology.</title>
        <authorList>
            <person name="Wiegand S."/>
            <person name="Jogler M."/>
            <person name="Boedeker C."/>
            <person name="Pinto D."/>
            <person name="Vollmers J."/>
            <person name="Rivas-Marin E."/>
            <person name="Kohn T."/>
            <person name="Peeters S.H."/>
            <person name="Heuer A."/>
            <person name="Rast P."/>
            <person name="Oberbeckmann S."/>
            <person name="Bunk B."/>
            <person name="Jeske O."/>
            <person name="Meyerdierks A."/>
            <person name="Storesund J.E."/>
            <person name="Kallscheuer N."/>
            <person name="Luecker S."/>
            <person name="Lage O.M."/>
            <person name="Pohl T."/>
            <person name="Merkel B.J."/>
            <person name="Hornburger P."/>
            <person name="Mueller R.-W."/>
            <person name="Bruemmer F."/>
            <person name="Labrenz M."/>
            <person name="Spormann A.M."/>
            <person name="Op den Camp H."/>
            <person name="Overmann J."/>
            <person name="Amann R."/>
            <person name="Jetten M.S.M."/>
            <person name="Mascher T."/>
            <person name="Medema M.H."/>
            <person name="Devos D.P."/>
            <person name="Kaster A.-K."/>
            <person name="Ovreas L."/>
            <person name="Rohde M."/>
            <person name="Galperin M.Y."/>
            <person name="Jogler C."/>
        </authorList>
    </citation>
    <scope>NUCLEOTIDE SEQUENCE [LARGE SCALE GENOMIC DNA]</scope>
    <source>
        <strain evidence="5 6">Pr1d</strain>
    </source>
</reference>
<protein>
    <submittedName>
        <fullName evidence="5">Undecaprenyl-phosphate mannosyltransferase</fullName>
        <ecNumber evidence="5">2.4.1.54</ecNumber>
    </submittedName>
</protein>
<dbReference type="Pfam" id="PF00535">
    <property type="entry name" value="Glycos_transf_2"/>
    <property type="match status" value="1"/>
</dbReference>
<evidence type="ECO:0000313" key="5">
    <source>
        <dbReference type="EMBL" id="QEG34234.1"/>
    </source>
</evidence>
<accession>A0A5B9Q5A4</accession>
<evidence type="ECO:0000256" key="1">
    <source>
        <dbReference type="ARBA" id="ARBA00006739"/>
    </source>
</evidence>
<dbReference type="PANTHER" id="PTHR43398:SF1">
    <property type="entry name" value="DOLICHOL-PHOSPHATE MANNOSYLTRANSFERASE SUBUNIT 1"/>
    <property type="match status" value="1"/>
</dbReference>
<keyword evidence="6" id="KW-1185">Reference proteome</keyword>
<evidence type="ECO:0000313" key="6">
    <source>
        <dbReference type="Proteomes" id="UP000323917"/>
    </source>
</evidence>
<evidence type="ECO:0000259" key="4">
    <source>
        <dbReference type="Pfam" id="PF00535"/>
    </source>
</evidence>
<dbReference type="InterPro" id="IPR039528">
    <property type="entry name" value="DPM1-like"/>
</dbReference>
<dbReference type="GO" id="GO:0016020">
    <property type="term" value="C:membrane"/>
    <property type="evidence" value="ECO:0007669"/>
    <property type="project" value="GOC"/>
</dbReference>
<evidence type="ECO:0000256" key="2">
    <source>
        <dbReference type="ARBA" id="ARBA00022676"/>
    </source>
</evidence>
<gene>
    <name evidence="5" type="ORF">Pr1d_15070</name>
</gene>
<evidence type="ECO:0000256" key="3">
    <source>
        <dbReference type="ARBA" id="ARBA00022679"/>
    </source>
</evidence>
<dbReference type="KEGG" id="bgok:Pr1d_15070"/>
<dbReference type="GO" id="GO:0004582">
    <property type="term" value="F:dolichyl-phosphate beta-D-mannosyltransferase activity"/>
    <property type="evidence" value="ECO:0007669"/>
    <property type="project" value="InterPro"/>
</dbReference>
<dbReference type="AlphaFoldDB" id="A0A5B9Q5A4"/>